<dbReference type="Pfam" id="PF25601">
    <property type="entry name" value="AAA_lid_14"/>
    <property type="match status" value="1"/>
</dbReference>
<evidence type="ECO:0000313" key="7">
    <source>
        <dbReference type="EMBL" id="GAA3550359.1"/>
    </source>
</evidence>
<dbReference type="PROSITE" id="PS00676">
    <property type="entry name" value="SIGMA54_INTERACT_2"/>
    <property type="match status" value="1"/>
</dbReference>
<keyword evidence="3" id="KW-0805">Transcription regulation</keyword>
<evidence type="ECO:0000256" key="3">
    <source>
        <dbReference type="ARBA" id="ARBA00023015"/>
    </source>
</evidence>
<dbReference type="EMBL" id="BAABCX010000007">
    <property type="protein sequence ID" value="GAA3550359.1"/>
    <property type="molecule type" value="Genomic_DNA"/>
</dbReference>
<dbReference type="SUPFAM" id="SSF46689">
    <property type="entry name" value="Homeodomain-like"/>
    <property type="match status" value="1"/>
</dbReference>
<dbReference type="Gene3D" id="1.10.8.60">
    <property type="match status" value="1"/>
</dbReference>
<dbReference type="InterPro" id="IPR003593">
    <property type="entry name" value="AAA+_ATPase"/>
</dbReference>
<dbReference type="SUPFAM" id="SSF52540">
    <property type="entry name" value="P-loop containing nucleoside triphosphate hydrolases"/>
    <property type="match status" value="1"/>
</dbReference>
<evidence type="ECO:0000256" key="4">
    <source>
        <dbReference type="ARBA" id="ARBA00023125"/>
    </source>
</evidence>
<protein>
    <submittedName>
        <fullName evidence="7">Sigma-54 dependent transcriptional regulator</fullName>
    </submittedName>
</protein>
<dbReference type="PRINTS" id="PR01590">
    <property type="entry name" value="HTHFIS"/>
</dbReference>
<accession>A0ABP6WED5</accession>
<keyword evidence="4" id="KW-0238">DNA-binding</keyword>
<dbReference type="InterPro" id="IPR025944">
    <property type="entry name" value="Sigma_54_int_dom_CS"/>
</dbReference>
<keyword evidence="5" id="KW-0804">Transcription</keyword>
<dbReference type="Proteomes" id="UP001500795">
    <property type="component" value="Unassembled WGS sequence"/>
</dbReference>
<dbReference type="InterPro" id="IPR009057">
    <property type="entry name" value="Homeodomain-like_sf"/>
</dbReference>
<evidence type="ECO:0000259" key="6">
    <source>
        <dbReference type="PROSITE" id="PS50045"/>
    </source>
</evidence>
<dbReference type="Gene3D" id="1.10.10.60">
    <property type="entry name" value="Homeodomain-like"/>
    <property type="match status" value="1"/>
</dbReference>
<dbReference type="InterPro" id="IPR045343">
    <property type="entry name" value="VpsR"/>
</dbReference>
<dbReference type="Pfam" id="PF20161">
    <property type="entry name" value="VpsR"/>
    <property type="match status" value="1"/>
</dbReference>
<dbReference type="InterPro" id="IPR027417">
    <property type="entry name" value="P-loop_NTPase"/>
</dbReference>
<dbReference type="InterPro" id="IPR002197">
    <property type="entry name" value="HTH_Fis"/>
</dbReference>
<evidence type="ECO:0000256" key="5">
    <source>
        <dbReference type="ARBA" id="ARBA00023163"/>
    </source>
</evidence>
<keyword evidence="8" id="KW-1185">Reference proteome</keyword>
<dbReference type="CDD" id="cd00009">
    <property type="entry name" value="AAA"/>
    <property type="match status" value="1"/>
</dbReference>
<dbReference type="SMART" id="SM00382">
    <property type="entry name" value="AAA"/>
    <property type="match status" value="1"/>
</dbReference>
<dbReference type="RefSeq" id="WP_344959952.1">
    <property type="nucleotide sequence ID" value="NZ_BAABCX010000007.1"/>
</dbReference>
<gene>
    <name evidence="7" type="ORF">GCM10022394_33150</name>
</gene>
<dbReference type="PANTHER" id="PTHR32071">
    <property type="entry name" value="TRANSCRIPTIONAL REGULATORY PROTEIN"/>
    <property type="match status" value="1"/>
</dbReference>
<proteinExistence type="predicted"/>
<comment type="caution">
    <text evidence="7">The sequence shown here is derived from an EMBL/GenBank/DDBJ whole genome shotgun (WGS) entry which is preliminary data.</text>
</comment>
<dbReference type="PROSITE" id="PS00688">
    <property type="entry name" value="SIGMA54_INTERACT_3"/>
    <property type="match status" value="1"/>
</dbReference>
<dbReference type="InterPro" id="IPR058031">
    <property type="entry name" value="AAA_lid_NorR"/>
</dbReference>
<evidence type="ECO:0000256" key="1">
    <source>
        <dbReference type="ARBA" id="ARBA00022741"/>
    </source>
</evidence>
<evidence type="ECO:0000256" key="2">
    <source>
        <dbReference type="ARBA" id="ARBA00022840"/>
    </source>
</evidence>
<dbReference type="InterPro" id="IPR002078">
    <property type="entry name" value="Sigma_54_int"/>
</dbReference>
<feature type="domain" description="Sigma-54 factor interaction" evidence="6">
    <location>
        <begin position="156"/>
        <end position="385"/>
    </location>
</feature>
<reference evidence="8" key="1">
    <citation type="journal article" date="2019" name="Int. J. Syst. Evol. Microbiol.">
        <title>The Global Catalogue of Microorganisms (GCM) 10K type strain sequencing project: providing services to taxonomists for standard genome sequencing and annotation.</title>
        <authorList>
            <consortium name="The Broad Institute Genomics Platform"/>
            <consortium name="The Broad Institute Genome Sequencing Center for Infectious Disease"/>
            <person name="Wu L."/>
            <person name="Ma J."/>
        </authorList>
    </citation>
    <scope>NUCLEOTIDE SEQUENCE [LARGE SCALE GENOMIC DNA]</scope>
    <source>
        <strain evidence="8">JCM 17110</strain>
    </source>
</reference>
<dbReference type="Pfam" id="PF00158">
    <property type="entry name" value="Sigma54_activat"/>
    <property type="match status" value="1"/>
</dbReference>
<evidence type="ECO:0000313" key="8">
    <source>
        <dbReference type="Proteomes" id="UP001500795"/>
    </source>
</evidence>
<organism evidence="7 8">
    <name type="scientific">Zobellella aerophila</name>
    <dbReference type="NCBI Taxonomy" id="870480"/>
    <lineage>
        <taxon>Bacteria</taxon>
        <taxon>Pseudomonadati</taxon>
        <taxon>Pseudomonadota</taxon>
        <taxon>Gammaproteobacteria</taxon>
        <taxon>Aeromonadales</taxon>
        <taxon>Aeromonadaceae</taxon>
        <taxon>Zobellella</taxon>
    </lineage>
</organism>
<dbReference type="PANTHER" id="PTHR32071:SF120">
    <property type="entry name" value="TRANSCRIPTIONAL REGULATOR-RELATED"/>
    <property type="match status" value="1"/>
</dbReference>
<dbReference type="Gene3D" id="3.40.50.300">
    <property type="entry name" value="P-loop containing nucleotide triphosphate hydrolases"/>
    <property type="match status" value="1"/>
</dbReference>
<keyword evidence="1" id="KW-0547">Nucleotide-binding</keyword>
<name>A0ABP6WED5_9GAMM</name>
<dbReference type="PROSITE" id="PS50045">
    <property type="entry name" value="SIGMA54_INTERACT_4"/>
    <property type="match status" value="1"/>
</dbReference>
<sequence>MIQQQAGRRPQQQKQGPRKVIYVDLSQEQNHDPTPLLDGWQLIKADSLQMACHQLREHTFHVGMVRLGEMANGEQDELEQFFEQMPSLFWIALIDEPCIPKGVLSRLVYEYFFDYYTLPLMDHGHFLSATLGHTYGLGMLKEYERQQRQYREECQMVGASAAIMLVFRQIRKVAGVDAAVLLTGSSGTGKELIARAIHQRSRRHSGPFVAINCGALPNNLVQAELFGHEKGAFTGAHSRKTGRIEAAAGGTLFLDEIGDLPLEQQVNLLRFLQEETIERLGGTETLHVDARVIAATHVDLEAAVREGEFREDLYYRLDVLSIYVPDLKEREGDIELLANYFFRRFTEDQHCRVRGFSRQAIVAMNNYDWPGNIRELINRVRKAIVMSDNRLITPVDLGLEDLDVGHSLPTLEQVREQAEISAIKNCLLHSRNNVSSAARMLGISRVTLYRLMDKYGIAGASKMRSG</sequence>
<dbReference type="InterPro" id="IPR025943">
    <property type="entry name" value="Sigma_54_int_dom_ATP-bd_2"/>
</dbReference>
<keyword evidence="2" id="KW-0067">ATP-binding</keyword>
<dbReference type="Pfam" id="PF02954">
    <property type="entry name" value="HTH_8"/>
    <property type="match status" value="1"/>
</dbReference>